<dbReference type="InterPro" id="IPR027417">
    <property type="entry name" value="P-loop_NTPase"/>
</dbReference>
<name>A0ABP0P2S5_9DINO</name>
<dbReference type="InterPro" id="IPR003593">
    <property type="entry name" value="AAA+_ATPase"/>
</dbReference>
<dbReference type="InterPro" id="IPR003439">
    <property type="entry name" value="ABC_transporter-like_ATP-bd"/>
</dbReference>
<comment type="caution">
    <text evidence="1">The sequence shown here is derived from an EMBL/GenBank/DDBJ whole genome shotgun (WGS) entry which is preliminary data.</text>
</comment>
<dbReference type="InterPro" id="IPR017871">
    <property type="entry name" value="ABC_transporter-like_CS"/>
</dbReference>
<accession>A0ABP0P2S5</accession>
<dbReference type="Gene3D" id="1.20.1560.10">
    <property type="entry name" value="ABC transporter type 1, transmembrane domain"/>
    <property type="match status" value="2"/>
</dbReference>
<sequence>MAWQRYRAWDIAFCSFGNVVSTGQQRHLESEDALQLCQGDTPLEMSEKIGDSWRRRSETEKLVFVTSAWEIHKHLLIRAGIFHALEIGMGFVAPRMIKPLIDNLDSAPSTSLVYAAGVALGPIIVSLSNSQFDMTSNRIGYRCTGGYTCFVFNKILRLSQTSLASYGQGKLVNIMQVDTQRVSRAFFFFFYLWSMPLMLIGTLILLFDMLGWACLMPIFVMFCTYKFNSLLTTRLMTLGAGLNRCRDHRVKLFTEVLHALRLCKMLAWEHQLADMIDVKRREEMKLLNNFKSWQTVLSLLFGGSATAIVQLATFSAYILLGGQLTAGIVFSSLAIFDMLQLPMSLLPITVQYLAQTYVSVLRIEKLLRAEEVDHRAPEVSFIRARPVNVGGKAVLAPVRIQNAQFLWPRTGEEDSDEELPQAPQASSTGQRRRCCERFRRRQQSEALLESPDQLMNTIIPQRAPQLSIKAFQLLHGKFVLVTGPVGSGKSTLLSSILGEVPQLAGALELLGSVAYCAQIPWILQGTVQHNITFGDVYDAERFSQVVDACSLAPDLRQLSNGADTVIGERGITLSGGQKARISLARAAYSQASVYLLDDPLSAVDAHVAAHLVSKCLGPQGYLSKQSRILVSHQTQFASEADLVLIMRNGEIVAAGPAADFSKEELQSATVSEKSTDWTSRSTSTATAPRAGPVGLSRAVSAHGGPKTEALELRRAISEPSEEVDGVAKEEDEERKDAEVDGEEESTPTPGAVIQEIEERAEDMEEGHLSLRVWCTFMRAMGCGAFWVIVLNLISTVGYLVSALWLGHWPELQAQMGTGDALAVYAVIAFSILFFTLLRILMFQWSSLALAISMHQKALWAVLRSPMSWLDTTPGGRIINRFSSDMSKIDLDLQGSMQNLLRAVCDLFASIMVAGAVLPLIFLIFVPILLAYHWIQKVYRKAGREIQRLASKARSPIYQGVDEAIVGVTTIRAYDKQQYFMDQNERRVSRSLRLDFTQMGCQKWLGFRLKALGSIVSMLVALLVVLHRSLGPLGRAISGPAAGLALRYAQQLSNAMEGILNNLTMAEQCLVAVERLNTYMEMEDEGSLETDFDSSITSGLGSAPADGQSSTQGFGWLVDGSVRFENVVMRYREGTPLVLKGLSFEIPGGSSLGIVGRTGAGKSSLLQVLFRMSPLESGAVYLDGHDTSKMGLHTLRKSLAIIPQDPVGFTGTVRFNLDPFDQHSDQAIWEELEKVQLKSYFQAQEGQLQFLLAQGGENLSVGQRQLLCCARALIRGTRILVLDEATASVDFTTDALIQKILQKEVKTKHLTTLTIAHRIQTVLGGDRVLVVQEGRAAEFGATEVLRQDPQSMFYTFVQSATASGQL</sequence>
<dbReference type="InterPro" id="IPR050173">
    <property type="entry name" value="ABC_transporter_C-like"/>
</dbReference>
<dbReference type="PANTHER" id="PTHR24223">
    <property type="entry name" value="ATP-BINDING CASSETTE SUB-FAMILY C"/>
    <property type="match status" value="1"/>
</dbReference>
<dbReference type="CDD" id="cd18580">
    <property type="entry name" value="ABC_6TM_ABCC_D2"/>
    <property type="match status" value="1"/>
</dbReference>
<dbReference type="InterPro" id="IPR036640">
    <property type="entry name" value="ABC1_TM_sf"/>
</dbReference>
<dbReference type="InterPro" id="IPR044746">
    <property type="entry name" value="ABCC_6TM_D1"/>
</dbReference>
<dbReference type="SMART" id="SM00382">
    <property type="entry name" value="AAA"/>
    <property type="match status" value="2"/>
</dbReference>
<dbReference type="InterPro" id="IPR044726">
    <property type="entry name" value="ABCC_6TM_D2"/>
</dbReference>
<reference evidence="1 2" key="1">
    <citation type="submission" date="2024-02" db="EMBL/GenBank/DDBJ databases">
        <authorList>
            <person name="Chen Y."/>
            <person name="Shah S."/>
            <person name="Dougan E. K."/>
            <person name="Thang M."/>
            <person name="Chan C."/>
        </authorList>
    </citation>
    <scope>NUCLEOTIDE SEQUENCE [LARGE SCALE GENOMIC DNA]</scope>
</reference>
<dbReference type="CDD" id="cd03244">
    <property type="entry name" value="ABCC_MRP_domain2"/>
    <property type="match status" value="1"/>
</dbReference>
<keyword evidence="2" id="KW-1185">Reference proteome</keyword>
<organism evidence="1 2">
    <name type="scientific">Durusdinium trenchii</name>
    <dbReference type="NCBI Taxonomy" id="1381693"/>
    <lineage>
        <taxon>Eukaryota</taxon>
        <taxon>Sar</taxon>
        <taxon>Alveolata</taxon>
        <taxon>Dinophyceae</taxon>
        <taxon>Suessiales</taxon>
        <taxon>Symbiodiniaceae</taxon>
        <taxon>Durusdinium</taxon>
    </lineage>
</organism>
<evidence type="ECO:0000313" key="1">
    <source>
        <dbReference type="EMBL" id="CAK9069005.1"/>
    </source>
</evidence>
<dbReference type="Proteomes" id="UP001642484">
    <property type="component" value="Unassembled WGS sequence"/>
</dbReference>
<dbReference type="Pfam" id="PF00664">
    <property type="entry name" value="ABC_membrane"/>
    <property type="match status" value="2"/>
</dbReference>
<dbReference type="InterPro" id="IPR011527">
    <property type="entry name" value="ABC1_TM_dom"/>
</dbReference>
<dbReference type="CDD" id="cd18579">
    <property type="entry name" value="ABC_6TM_ABCC_D1"/>
    <property type="match status" value="1"/>
</dbReference>
<dbReference type="Gene3D" id="3.40.50.300">
    <property type="entry name" value="P-loop containing nucleotide triphosphate hydrolases"/>
    <property type="match status" value="2"/>
</dbReference>
<evidence type="ECO:0000313" key="2">
    <source>
        <dbReference type="Proteomes" id="UP001642484"/>
    </source>
</evidence>
<dbReference type="SUPFAM" id="SSF52540">
    <property type="entry name" value="P-loop containing nucleoside triphosphate hydrolases"/>
    <property type="match status" value="2"/>
</dbReference>
<dbReference type="EMBL" id="CAXAMN010022395">
    <property type="protein sequence ID" value="CAK9069005.1"/>
    <property type="molecule type" value="Genomic_DNA"/>
</dbReference>
<proteinExistence type="predicted"/>
<dbReference type="PROSITE" id="PS50929">
    <property type="entry name" value="ABC_TM1F"/>
    <property type="match status" value="2"/>
</dbReference>
<dbReference type="Pfam" id="PF00005">
    <property type="entry name" value="ABC_tran"/>
    <property type="match status" value="2"/>
</dbReference>
<dbReference type="PROSITE" id="PS00211">
    <property type="entry name" value="ABC_TRANSPORTER_1"/>
    <property type="match status" value="1"/>
</dbReference>
<dbReference type="SUPFAM" id="SSF90123">
    <property type="entry name" value="ABC transporter transmembrane region"/>
    <property type="match status" value="2"/>
</dbReference>
<dbReference type="CDD" id="cd03250">
    <property type="entry name" value="ABCC_MRP_domain1"/>
    <property type="match status" value="1"/>
</dbReference>
<dbReference type="GO" id="GO:0005524">
    <property type="term" value="F:ATP binding"/>
    <property type="evidence" value="ECO:0007669"/>
    <property type="project" value="UniProtKB-KW"/>
</dbReference>
<gene>
    <name evidence="1" type="ORF">CCMP2556_LOCUS33914</name>
</gene>
<dbReference type="PROSITE" id="PS50893">
    <property type="entry name" value="ABC_TRANSPORTER_2"/>
    <property type="match status" value="2"/>
</dbReference>
<protein>
    <submittedName>
        <fullName evidence="1">Uncharacterized protein</fullName>
    </submittedName>
</protein>